<reference evidence="9 10" key="1">
    <citation type="submission" date="2018-03" db="EMBL/GenBank/DDBJ databases">
        <title>The ancient ancestry and fast evolution of plastids.</title>
        <authorList>
            <person name="Moore K.R."/>
            <person name="Magnabosco C."/>
            <person name="Momper L."/>
            <person name="Gold D.A."/>
            <person name="Bosak T."/>
            <person name="Fournier G.P."/>
        </authorList>
    </citation>
    <scope>NUCLEOTIDE SEQUENCE [LARGE SCALE GENOMIC DNA]</scope>
    <source>
        <strain evidence="9 10">CCALA 016</strain>
    </source>
</reference>
<feature type="binding site" evidence="8">
    <location>
        <position position="181"/>
    </location>
    <ligand>
        <name>ATP</name>
        <dbReference type="ChEBI" id="CHEBI:30616"/>
    </ligand>
</feature>
<evidence type="ECO:0000256" key="7">
    <source>
        <dbReference type="ARBA" id="ARBA00022842"/>
    </source>
</evidence>
<dbReference type="NCBIfam" id="NF000658">
    <property type="entry name" value="PRK00029.1"/>
    <property type="match status" value="1"/>
</dbReference>
<dbReference type="GO" id="GO:0070733">
    <property type="term" value="F:AMPylase activity"/>
    <property type="evidence" value="ECO:0007669"/>
    <property type="project" value="UniProtKB-EC"/>
</dbReference>
<comment type="catalytic activity">
    <reaction evidence="8">
        <text>L-tyrosyl-[protein] + UTP = O-(5'-uridylyl)-L-tyrosyl-[protein] + diphosphate</text>
        <dbReference type="Rhea" id="RHEA:83887"/>
        <dbReference type="Rhea" id="RHEA-COMP:10136"/>
        <dbReference type="Rhea" id="RHEA-COMP:20238"/>
        <dbReference type="ChEBI" id="CHEBI:33019"/>
        <dbReference type="ChEBI" id="CHEBI:46398"/>
        <dbReference type="ChEBI" id="CHEBI:46858"/>
        <dbReference type="ChEBI" id="CHEBI:90602"/>
    </reaction>
</comment>
<feature type="binding site" evidence="8">
    <location>
        <position position="128"/>
    </location>
    <ligand>
        <name>ATP</name>
        <dbReference type="ChEBI" id="CHEBI:30616"/>
    </ligand>
</feature>
<comment type="catalytic activity">
    <reaction evidence="8">
        <text>L-seryl-[protein] + ATP = 3-O-(5'-adenylyl)-L-seryl-[protein] + diphosphate</text>
        <dbReference type="Rhea" id="RHEA:58120"/>
        <dbReference type="Rhea" id="RHEA-COMP:9863"/>
        <dbReference type="Rhea" id="RHEA-COMP:15073"/>
        <dbReference type="ChEBI" id="CHEBI:29999"/>
        <dbReference type="ChEBI" id="CHEBI:30616"/>
        <dbReference type="ChEBI" id="CHEBI:33019"/>
        <dbReference type="ChEBI" id="CHEBI:142516"/>
        <dbReference type="EC" id="2.7.7.108"/>
    </reaction>
</comment>
<dbReference type="EC" id="2.7.7.-" evidence="8"/>
<evidence type="ECO:0000256" key="2">
    <source>
        <dbReference type="ARBA" id="ARBA00022679"/>
    </source>
</evidence>
<comment type="catalytic activity">
    <reaction evidence="8">
        <text>L-seryl-[protein] + UTP = O-(5'-uridylyl)-L-seryl-[protein] + diphosphate</text>
        <dbReference type="Rhea" id="RHEA:64604"/>
        <dbReference type="Rhea" id="RHEA-COMP:9863"/>
        <dbReference type="Rhea" id="RHEA-COMP:16635"/>
        <dbReference type="ChEBI" id="CHEBI:29999"/>
        <dbReference type="ChEBI" id="CHEBI:33019"/>
        <dbReference type="ChEBI" id="CHEBI:46398"/>
        <dbReference type="ChEBI" id="CHEBI:156051"/>
    </reaction>
</comment>
<dbReference type="HAMAP" id="MF_00692">
    <property type="entry name" value="SelO"/>
    <property type="match status" value="1"/>
</dbReference>
<feature type="binding site" evidence="8">
    <location>
        <position position="127"/>
    </location>
    <ligand>
        <name>ATP</name>
        <dbReference type="ChEBI" id="CHEBI:30616"/>
    </ligand>
</feature>
<keyword evidence="4 8" id="KW-0479">Metal-binding</keyword>
<evidence type="ECO:0000256" key="3">
    <source>
        <dbReference type="ARBA" id="ARBA00022695"/>
    </source>
</evidence>
<feature type="binding site" evidence="8">
    <location>
        <position position="258"/>
    </location>
    <ligand>
        <name>Mg(2+)</name>
        <dbReference type="ChEBI" id="CHEBI:18420"/>
    </ligand>
</feature>
<organism evidence="9 10">
    <name type="scientific">Aphanothece hegewaldii CCALA 016</name>
    <dbReference type="NCBI Taxonomy" id="2107694"/>
    <lineage>
        <taxon>Bacteria</taxon>
        <taxon>Bacillati</taxon>
        <taxon>Cyanobacteriota</taxon>
        <taxon>Cyanophyceae</taxon>
        <taxon>Oscillatoriophycideae</taxon>
        <taxon>Chroococcales</taxon>
        <taxon>Aphanothecaceae</taxon>
        <taxon>Aphanothece</taxon>
    </lineage>
</organism>
<evidence type="ECO:0000256" key="1">
    <source>
        <dbReference type="ARBA" id="ARBA00009747"/>
    </source>
</evidence>
<accession>A0A2T1M293</accession>
<feature type="binding site" evidence="8">
    <location>
        <position position="115"/>
    </location>
    <ligand>
        <name>ATP</name>
        <dbReference type="ChEBI" id="CHEBI:30616"/>
    </ligand>
</feature>
<dbReference type="AlphaFoldDB" id="A0A2T1M293"/>
<gene>
    <name evidence="8" type="primary">ydiU</name>
    <name evidence="8" type="synonym">selO</name>
    <name evidence="9" type="ORF">C7H19_02120</name>
</gene>
<keyword evidence="2 8" id="KW-0808">Transferase</keyword>
<comment type="similarity">
    <text evidence="1 8">Belongs to the SELO family.</text>
</comment>
<dbReference type="EC" id="2.7.7.108" evidence="8"/>
<keyword evidence="3 8" id="KW-0548">Nucleotidyltransferase</keyword>
<feature type="active site" description="Proton acceptor" evidence="8">
    <location>
        <position position="257"/>
    </location>
</feature>
<comment type="cofactor">
    <cofactor evidence="8">
        <name>Mg(2+)</name>
        <dbReference type="ChEBI" id="CHEBI:18420"/>
    </cofactor>
    <cofactor evidence="8">
        <name>Mn(2+)</name>
        <dbReference type="ChEBI" id="CHEBI:29035"/>
    </cofactor>
</comment>
<evidence type="ECO:0000256" key="5">
    <source>
        <dbReference type="ARBA" id="ARBA00022741"/>
    </source>
</evidence>
<dbReference type="GO" id="GO:0000287">
    <property type="term" value="F:magnesium ion binding"/>
    <property type="evidence" value="ECO:0007669"/>
    <property type="project" value="UniProtKB-UniRule"/>
</dbReference>
<comment type="catalytic activity">
    <reaction evidence="8">
        <text>L-histidyl-[protein] + UTP = N(tele)-(5'-uridylyl)-L-histidyl-[protein] + diphosphate</text>
        <dbReference type="Rhea" id="RHEA:83891"/>
        <dbReference type="Rhea" id="RHEA-COMP:9745"/>
        <dbReference type="Rhea" id="RHEA-COMP:20239"/>
        <dbReference type="ChEBI" id="CHEBI:29979"/>
        <dbReference type="ChEBI" id="CHEBI:33019"/>
        <dbReference type="ChEBI" id="CHEBI:46398"/>
        <dbReference type="ChEBI" id="CHEBI:233474"/>
    </reaction>
</comment>
<feature type="binding site" evidence="8">
    <location>
        <position position="92"/>
    </location>
    <ligand>
        <name>ATP</name>
        <dbReference type="ChEBI" id="CHEBI:30616"/>
    </ligand>
</feature>
<dbReference type="Pfam" id="PF02696">
    <property type="entry name" value="SelO"/>
    <property type="match status" value="1"/>
</dbReference>
<comment type="catalytic activity">
    <reaction evidence="8">
        <text>L-threonyl-[protein] + ATP = 3-O-(5'-adenylyl)-L-threonyl-[protein] + diphosphate</text>
        <dbReference type="Rhea" id="RHEA:54292"/>
        <dbReference type="Rhea" id="RHEA-COMP:11060"/>
        <dbReference type="Rhea" id="RHEA-COMP:13847"/>
        <dbReference type="ChEBI" id="CHEBI:30013"/>
        <dbReference type="ChEBI" id="CHEBI:30616"/>
        <dbReference type="ChEBI" id="CHEBI:33019"/>
        <dbReference type="ChEBI" id="CHEBI:138113"/>
        <dbReference type="EC" id="2.7.7.108"/>
    </reaction>
</comment>
<keyword evidence="7 8" id="KW-0460">Magnesium</keyword>
<evidence type="ECO:0000313" key="10">
    <source>
        <dbReference type="Proteomes" id="UP000239001"/>
    </source>
</evidence>
<comment type="caution">
    <text evidence="9">The sequence shown here is derived from an EMBL/GenBank/DDBJ whole genome shotgun (WGS) entry which is preliminary data.</text>
</comment>
<dbReference type="GO" id="GO:0005524">
    <property type="term" value="F:ATP binding"/>
    <property type="evidence" value="ECO:0007669"/>
    <property type="project" value="UniProtKB-UniRule"/>
</dbReference>
<feature type="binding site" evidence="8">
    <location>
        <position position="267"/>
    </location>
    <ligand>
        <name>Mg(2+)</name>
        <dbReference type="ChEBI" id="CHEBI:18420"/>
    </ligand>
</feature>
<protein>
    <recommendedName>
        <fullName evidence="8">Protein nucleotidyltransferase YdiU</fullName>
        <ecNumber evidence="8">2.7.7.-</ecNumber>
    </recommendedName>
    <alternativeName>
        <fullName evidence="8">Protein adenylyltransferase YdiU</fullName>
        <ecNumber evidence="8">2.7.7.108</ecNumber>
    </alternativeName>
    <alternativeName>
        <fullName evidence="8">Protein uridylyltransferase YdiU</fullName>
        <ecNumber evidence="8">2.7.7.-</ecNumber>
    </alternativeName>
</protein>
<dbReference type="PANTHER" id="PTHR32057:SF14">
    <property type="entry name" value="PROTEIN ADENYLYLTRANSFERASE SELO, MITOCHONDRIAL"/>
    <property type="match status" value="1"/>
</dbReference>
<evidence type="ECO:0000256" key="4">
    <source>
        <dbReference type="ARBA" id="ARBA00022723"/>
    </source>
</evidence>
<keyword evidence="5 8" id="KW-0547">Nucleotide-binding</keyword>
<evidence type="ECO:0000313" key="9">
    <source>
        <dbReference type="EMBL" id="PSF38875.1"/>
    </source>
</evidence>
<dbReference type="EMBL" id="PXOH01000002">
    <property type="protein sequence ID" value="PSF38875.1"/>
    <property type="molecule type" value="Genomic_DNA"/>
</dbReference>
<evidence type="ECO:0000256" key="8">
    <source>
        <dbReference type="HAMAP-Rule" id="MF_00692"/>
    </source>
</evidence>
<dbReference type="InterPro" id="IPR003846">
    <property type="entry name" value="SelO"/>
</dbReference>
<comment type="function">
    <text evidence="8">Nucleotidyltransferase involved in the post-translational modification of proteins. It can catalyze the addition of adenosine monophosphate (AMP) or uridine monophosphate (UMP) to a protein, resulting in modifications known as AMPylation and UMPylation.</text>
</comment>
<dbReference type="PANTHER" id="PTHR32057">
    <property type="entry name" value="PROTEIN ADENYLYLTRANSFERASE SELO, MITOCHONDRIAL"/>
    <property type="match status" value="1"/>
</dbReference>
<keyword evidence="10" id="KW-1185">Reference proteome</keyword>
<dbReference type="OrthoDB" id="9773505at2"/>
<keyword evidence="8" id="KW-0464">Manganese</keyword>
<sequence>MSDRFLNPFFNLEYVPAIEDLGDDYYDQVSAADFPEYILRFRNDRILPLLGLSRQSVEDEYFIEAFGHFPHNKCLALRYHGYQFGEYNPYLGDGRGFLYGQVRGIDGRLYDFGTKGSGRTPYSRTADGRLTLKGGVREVLAAEALHYLGVNTSRCLSLIETGEALWRGDEPSPTRSSVMVRFSQSHIRFGTFERLRYFKRSDLIQKLLDHVIDYYYPEIQIGENRYAEFYASLVERVAKLTAQWMAAGFCHGVLNTDNMSITGESFDYGPYGFIPTYNPNFIAAYFDYGGRYSYGNQPLICRLNLEMLQVPLSMVISYLDLDAGLAKFEEYYDRYYIQLMMNKLGFHQVHFPETKEFVYKTIELLQETQLGYHDFFASLGENFNDGWRKESSLILENLELPLANWTTWKQLYHQILQQLPIDEMEQIRYRLQHYNPKTALLRPVIESVWEPITNENNWEPFNQLVQKIQAKE</sequence>
<name>A0A2T1M293_9CHRO</name>
<comment type="catalytic activity">
    <reaction evidence="8">
        <text>L-tyrosyl-[protein] + ATP = O-(5'-adenylyl)-L-tyrosyl-[protein] + diphosphate</text>
        <dbReference type="Rhea" id="RHEA:54288"/>
        <dbReference type="Rhea" id="RHEA-COMP:10136"/>
        <dbReference type="Rhea" id="RHEA-COMP:13846"/>
        <dbReference type="ChEBI" id="CHEBI:30616"/>
        <dbReference type="ChEBI" id="CHEBI:33019"/>
        <dbReference type="ChEBI" id="CHEBI:46858"/>
        <dbReference type="ChEBI" id="CHEBI:83624"/>
        <dbReference type="EC" id="2.7.7.108"/>
    </reaction>
</comment>
<feature type="binding site" evidence="8">
    <location>
        <position position="95"/>
    </location>
    <ligand>
        <name>ATP</name>
        <dbReference type="ChEBI" id="CHEBI:30616"/>
    </ligand>
</feature>
<feature type="binding site" evidence="8">
    <location>
        <position position="188"/>
    </location>
    <ligand>
        <name>ATP</name>
        <dbReference type="ChEBI" id="CHEBI:30616"/>
    </ligand>
</feature>
<proteinExistence type="inferred from homology"/>
<dbReference type="Proteomes" id="UP000239001">
    <property type="component" value="Unassembled WGS sequence"/>
</dbReference>
<dbReference type="RefSeq" id="WP_106455240.1">
    <property type="nucleotide sequence ID" value="NZ_PXOH01000002.1"/>
</dbReference>
<feature type="binding site" evidence="8">
    <location>
        <position position="94"/>
    </location>
    <ligand>
        <name>ATP</name>
        <dbReference type="ChEBI" id="CHEBI:30616"/>
    </ligand>
</feature>
<reference evidence="9 10" key="2">
    <citation type="submission" date="2018-03" db="EMBL/GenBank/DDBJ databases">
        <authorList>
            <person name="Keele B.F."/>
        </authorList>
    </citation>
    <scope>NUCLEOTIDE SEQUENCE [LARGE SCALE GENOMIC DNA]</scope>
    <source>
        <strain evidence="9 10">CCALA 016</strain>
    </source>
</reference>
<keyword evidence="6 8" id="KW-0067">ATP-binding</keyword>
<evidence type="ECO:0000256" key="6">
    <source>
        <dbReference type="ARBA" id="ARBA00022840"/>
    </source>
</evidence>
<feature type="binding site" evidence="8">
    <location>
        <position position="267"/>
    </location>
    <ligand>
        <name>ATP</name>
        <dbReference type="ChEBI" id="CHEBI:30616"/>
    </ligand>
</feature>
<dbReference type="GO" id="GO:0030145">
    <property type="term" value="F:manganese ion binding"/>
    <property type="evidence" value="ECO:0007669"/>
    <property type="project" value="UniProtKB-UniRule"/>
</dbReference>